<reference evidence="2" key="2">
    <citation type="submission" date="2021-09" db="EMBL/GenBank/DDBJ databases">
        <authorList>
            <person name="Jia N."/>
            <person name="Wang J."/>
            <person name="Shi W."/>
            <person name="Du L."/>
            <person name="Sun Y."/>
            <person name="Zhan W."/>
            <person name="Jiang J."/>
            <person name="Wang Q."/>
            <person name="Zhang B."/>
            <person name="Ji P."/>
            <person name="Sakyi L.B."/>
            <person name="Cui X."/>
            <person name="Yuan T."/>
            <person name="Jiang B."/>
            <person name="Yang W."/>
            <person name="Lam T.T.-Y."/>
            <person name="Chang Q."/>
            <person name="Ding S."/>
            <person name="Wang X."/>
            <person name="Zhu J."/>
            <person name="Ruan X."/>
            <person name="Zhao L."/>
            <person name="Wei J."/>
            <person name="Que T."/>
            <person name="Du C."/>
            <person name="Cheng J."/>
            <person name="Dai P."/>
            <person name="Han X."/>
            <person name="Huang E."/>
            <person name="Gao Y."/>
            <person name="Liu J."/>
            <person name="Shao H."/>
            <person name="Ye R."/>
            <person name="Li L."/>
            <person name="Wei W."/>
            <person name="Wang X."/>
            <person name="Wang C."/>
            <person name="Huo Q."/>
            <person name="Li W."/>
            <person name="Guo W."/>
            <person name="Chen H."/>
            <person name="Chen S."/>
            <person name="Zhou L."/>
            <person name="Zhou L."/>
            <person name="Ni X."/>
            <person name="Tian J."/>
            <person name="Zhou Y."/>
            <person name="Sheng Y."/>
            <person name="Liu T."/>
            <person name="Pan Y."/>
            <person name="Xia L."/>
            <person name="Li J."/>
            <person name="Zhao F."/>
            <person name="Cao W."/>
        </authorList>
    </citation>
    <scope>NUCLEOTIDE SEQUENCE</scope>
    <source>
        <strain evidence="2">Rmic-2018</strain>
        <tissue evidence="2">Larvae</tissue>
    </source>
</reference>
<comment type="caution">
    <text evidence="2">The sequence shown here is derived from an EMBL/GenBank/DDBJ whole genome shotgun (WGS) entry which is preliminary data.</text>
</comment>
<evidence type="ECO:0000313" key="2">
    <source>
        <dbReference type="EMBL" id="KAH8026555.1"/>
    </source>
</evidence>
<keyword evidence="3" id="KW-1185">Reference proteome</keyword>
<dbReference type="EMBL" id="JABSTU010000007">
    <property type="protein sequence ID" value="KAH8026555.1"/>
    <property type="molecule type" value="Genomic_DNA"/>
</dbReference>
<dbReference type="AlphaFoldDB" id="A0A9J6DWC4"/>
<protein>
    <submittedName>
        <fullName evidence="2">Uncharacterized protein</fullName>
    </submittedName>
</protein>
<reference evidence="2" key="1">
    <citation type="journal article" date="2020" name="Cell">
        <title>Large-Scale Comparative Analyses of Tick Genomes Elucidate Their Genetic Diversity and Vector Capacities.</title>
        <authorList>
            <consortium name="Tick Genome and Microbiome Consortium (TIGMIC)"/>
            <person name="Jia N."/>
            <person name="Wang J."/>
            <person name="Shi W."/>
            <person name="Du L."/>
            <person name="Sun Y."/>
            <person name="Zhan W."/>
            <person name="Jiang J.F."/>
            <person name="Wang Q."/>
            <person name="Zhang B."/>
            <person name="Ji P."/>
            <person name="Bell-Sakyi L."/>
            <person name="Cui X.M."/>
            <person name="Yuan T.T."/>
            <person name="Jiang B.G."/>
            <person name="Yang W.F."/>
            <person name="Lam T.T."/>
            <person name="Chang Q.C."/>
            <person name="Ding S.J."/>
            <person name="Wang X.J."/>
            <person name="Zhu J.G."/>
            <person name="Ruan X.D."/>
            <person name="Zhao L."/>
            <person name="Wei J.T."/>
            <person name="Ye R.Z."/>
            <person name="Que T.C."/>
            <person name="Du C.H."/>
            <person name="Zhou Y.H."/>
            <person name="Cheng J.X."/>
            <person name="Dai P.F."/>
            <person name="Guo W.B."/>
            <person name="Han X.H."/>
            <person name="Huang E.J."/>
            <person name="Li L.F."/>
            <person name="Wei W."/>
            <person name="Gao Y.C."/>
            <person name="Liu J.Z."/>
            <person name="Shao H.Z."/>
            <person name="Wang X."/>
            <person name="Wang C.C."/>
            <person name="Yang T.C."/>
            <person name="Huo Q.B."/>
            <person name="Li W."/>
            <person name="Chen H.Y."/>
            <person name="Chen S.E."/>
            <person name="Zhou L.G."/>
            <person name="Ni X.B."/>
            <person name="Tian J.H."/>
            <person name="Sheng Y."/>
            <person name="Liu T."/>
            <person name="Pan Y.S."/>
            <person name="Xia L.Y."/>
            <person name="Li J."/>
            <person name="Zhao F."/>
            <person name="Cao W.C."/>
        </authorList>
    </citation>
    <scope>NUCLEOTIDE SEQUENCE</scope>
    <source>
        <strain evidence="2">Rmic-2018</strain>
    </source>
</reference>
<sequence>MEWVPRRCRRNMAPYEERAGPTHTSSSSAIPKAVAGYNFGNLRAYTEMYKSVDVTLQRAEEMTSTDKKLRRKVAHVDAQIKLKLKQWQQEMEARKQATQEQQLLKQQLLKQQAVAVIRQMATQIKEAPLTALPSLLFDSLLPPMTPHRSLFPQVWTMTRWTSRQPCMHKRGGDDDMSNSQCKQVSEPDGPGSSKDNPVYSTGPGSTPVTAENTGNSV</sequence>
<organism evidence="2 3">
    <name type="scientific">Rhipicephalus microplus</name>
    <name type="common">Cattle tick</name>
    <name type="synonym">Boophilus microplus</name>
    <dbReference type="NCBI Taxonomy" id="6941"/>
    <lineage>
        <taxon>Eukaryota</taxon>
        <taxon>Metazoa</taxon>
        <taxon>Ecdysozoa</taxon>
        <taxon>Arthropoda</taxon>
        <taxon>Chelicerata</taxon>
        <taxon>Arachnida</taxon>
        <taxon>Acari</taxon>
        <taxon>Parasitiformes</taxon>
        <taxon>Ixodida</taxon>
        <taxon>Ixodoidea</taxon>
        <taxon>Ixodidae</taxon>
        <taxon>Rhipicephalinae</taxon>
        <taxon>Rhipicephalus</taxon>
        <taxon>Boophilus</taxon>
    </lineage>
</organism>
<proteinExistence type="predicted"/>
<feature type="region of interest" description="Disordered" evidence="1">
    <location>
        <begin position="166"/>
        <end position="217"/>
    </location>
</feature>
<name>A0A9J6DWC4_RHIMP</name>
<evidence type="ECO:0000256" key="1">
    <source>
        <dbReference type="SAM" id="MobiDB-lite"/>
    </source>
</evidence>
<evidence type="ECO:0000313" key="3">
    <source>
        <dbReference type="Proteomes" id="UP000821866"/>
    </source>
</evidence>
<gene>
    <name evidence="2" type="ORF">HPB51_021449</name>
</gene>
<feature type="compositionally biased region" description="Polar residues" evidence="1">
    <location>
        <begin position="193"/>
        <end position="217"/>
    </location>
</feature>
<accession>A0A9J6DWC4</accession>
<dbReference type="Proteomes" id="UP000821866">
    <property type="component" value="Unassembled WGS sequence"/>
</dbReference>